<sequence length="300" mass="33858">MKKEENTADHGLTESSLAETVSGEPKKRSYRHTQHLRDVCTLAEFLHEVTNRVDDPLWPEDPQVLFRGHRTAEHTLIPGIARPQVFDLTPGIEQSMLSDFKRRALPYLNFPHAELSDLEWLAIAQHHGMATRLLDWSGSALAALWFAVQAPAEPGGHGAVWMLTYDPPVTVLSPNSAQPFRVSRTGVVYPSHVSPRITAQEGYFTLHRSYPGDNDTLRFQPLECEDDYWQRLQYVTIPAEAFARMRLDLAKAGVTPATLFPDLDGLARHMNCKYLFQQDERDHHLLPASFNAAAIGNQDQ</sequence>
<dbReference type="Pfam" id="PF08867">
    <property type="entry name" value="FRG"/>
    <property type="match status" value="1"/>
</dbReference>
<feature type="domain" description="FRG" evidence="2">
    <location>
        <begin position="60"/>
        <end position="161"/>
    </location>
</feature>
<keyword evidence="4" id="KW-1185">Reference proteome</keyword>
<dbReference type="EMBL" id="CABVPN010000053">
    <property type="protein sequence ID" value="VWC29067.1"/>
    <property type="molecule type" value="Genomic_DNA"/>
</dbReference>
<protein>
    <submittedName>
        <fullName evidence="3">FRG domain-containing protein</fullName>
    </submittedName>
</protein>
<gene>
    <name evidence="3" type="ORF">BDI24065_06280</name>
</gene>
<feature type="region of interest" description="Disordered" evidence="1">
    <location>
        <begin position="1"/>
        <end position="30"/>
    </location>
</feature>
<name>A0A6P2R9Z7_9BURK</name>
<evidence type="ECO:0000313" key="3">
    <source>
        <dbReference type="EMBL" id="VWC29067.1"/>
    </source>
</evidence>
<dbReference type="Proteomes" id="UP000494125">
    <property type="component" value="Unassembled WGS sequence"/>
</dbReference>
<feature type="compositionally biased region" description="Basic and acidic residues" evidence="1">
    <location>
        <begin position="1"/>
        <end position="12"/>
    </location>
</feature>
<dbReference type="GeneID" id="93031375"/>
<organism evidence="3 4">
    <name type="scientific">Burkholderia diffusa</name>
    <dbReference type="NCBI Taxonomy" id="488732"/>
    <lineage>
        <taxon>Bacteria</taxon>
        <taxon>Pseudomonadati</taxon>
        <taxon>Pseudomonadota</taxon>
        <taxon>Betaproteobacteria</taxon>
        <taxon>Burkholderiales</taxon>
        <taxon>Burkholderiaceae</taxon>
        <taxon>Burkholderia</taxon>
        <taxon>Burkholderia cepacia complex</taxon>
    </lineage>
</organism>
<accession>A0A6P2R9Z7</accession>
<proteinExistence type="predicted"/>
<dbReference type="RefSeq" id="WP_151050851.1">
    <property type="nucleotide sequence ID" value="NZ_CABVPN010000053.1"/>
</dbReference>
<dbReference type="SMART" id="SM00901">
    <property type="entry name" value="FRG"/>
    <property type="match status" value="1"/>
</dbReference>
<evidence type="ECO:0000256" key="1">
    <source>
        <dbReference type="SAM" id="MobiDB-lite"/>
    </source>
</evidence>
<dbReference type="InterPro" id="IPR014966">
    <property type="entry name" value="FRG-dom"/>
</dbReference>
<reference evidence="3 4" key="1">
    <citation type="submission" date="2019-09" db="EMBL/GenBank/DDBJ databases">
        <authorList>
            <person name="Depoorter E."/>
        </authorList>
    </citation>
    <scope>NUCLEOTIDE SEQUENCE [LARGE SCALE GENOMIC DNA]</scope>
    <source>
        <strain evidence="3">LMG 24065</strain>
    </source>
</reference>
<dbReference type="AlphaFoldDB" id="A0A6P2R9Z7"/>
<evidence type="ECO:0000259" key="2">
    <source>
        <dbReference type="SMART" id="SM00901"/>
    </source>
</evidence>
<evidence type="ECO:0000313" key="4">
    <source>
        <dbReference type="Proteomes" id="UP000494125"/>
    </source>
</evidence>